<evidence type="ECO:0000313" key="3">
    <source>
        <dbReference type="EMBL" id="KAK3201590.1"/>
    </source>
</evidence>
<dbReference type="InterPro" id="IPR053185">
    <property type="entry name" value="SET_domain_protein"/>
</dbReference>
<dbReference type="Pfam" id="PF00856">
    <property type="entry name" value="SET"/>
    <property type="match status" value="1"/>
</dbReference>
<reference evidence="3 4" key="1">
    <citation type="submission" date="2021-02" db="EMBL/GenBank/DDBJ databases">
        <title>Genome assembly of Pseudopithomyces chartarum.</title>
        <authorList>
            <person name="Jauregui R."/>
            <person name="Singh J."/>
            <person name="Voisey C."/>
        </authorList>
    </citation>
    <scope>NUCLEOTIDE SEQUENCE [LARGE SCALE GENOMIC DNA]</scope>
    <source>
        <strain evidence="3 4">AGR01</strain>
    </source>
</reference>
<dbReference type="Gene3D" id="1.25.40.10">
    <property type="entry name" value="Tetratricopeptide repeat domain"/>
    <property type="match status" value="1"/>
</dbReference>
<keyword evidence="1" id="KW-0732">Signal</keyword>
<dbReference type="Proteomes" id="UP001280581">
    <property type="component" value="Unassembled WGS sequence"/>
</dbReference>
<dbReference type="InterPro" id="IPR046341">
    <property type="entry name" value="SET_dom_sf"/>
</dbReference>
<evidence type="ECO:0000256" key="1">
    <source>
        <dbReference type="SAM" id="SignalP"/>
    </source>
</evidence>
<dbReference type="CDD" id="cd20071">
    <property type="entry name" value="SET_SMYD"/>
    <property type="match status" value="1"/>
</dbReference>
<dbReference type="PANTHER" id="PTHR47332">
    <property type="entry name" value="SET DOMAIN-CONTAINING PROTEIN 5"/>
    <property type="match status" value="1"/>
</dbReference>
<dbReference type="SMART" id="SM00317">
    <property type="entry name" value="SET"/>
    <property type="match status" value="1"/>
</dbReference>
<feature type="signal peptide" evidence="1">
    <location>
        <begin position="1"/>
        <end position="20"/>
    </location>
</feature>
<accession>A0AAN6RDV6</accession>
<evidence type="ECO:0000259" key="2">
    <source>
        <dbReference type="PROSITE" id="PS50280"/>
    </source>
</evidence>
<organism evidence="3 4">
    <name type="scientific">Pseudopithomyces chartarum</name>
    <dbReference type="NCBI Taxonomy" id="1892770"/>
    <lineage>
        <taxon>Eukaryota</taxon>
        <taxon>Fungi</taxon>
        <taxon>Dikarya</taxon>
        <taxon>Ascomycota</taxon>
        <taxon>Pezizomycotina</taxon>
        <taxon>Dothideomycetes</taxon>
        <taxon>Pleosporomycetidae</taxon>
        <taxon>Pleosporales</taxon>
        <taxon>Massarineae</taxon>
        <taxon>Didymosphaeriaceae</taxon>
        <taxon>Pseudopithomyces</taxon>
    </lineage>
</organism>
<proteinExistence type="predicted"/>
<feature type="domain" description="SET" evidence="2">
    <location>
        <begin position="38"/>
        <end position="187"/>
    </location>
</feature>
<keyword evidence="4" id="KW-1185">Reference proteome</keyword>
<gene>
    <name evidence="3" type="ORF">GRF29_185g1488081</name>
</gene>
<name>A0AAN6RDV6_9PLEO</name>
<feature type="chain" id="PRO_5043052100" description="SET domain-containing protein" evidence="1">
    <location>
        <begin position="21"/>
        <end position="343"/>
    </location>
</feature>
<dbReference type="EMBL" id="WVTA01000016">
    <property type="protein sequence ID" value="KAK3201590.1"/>
    <property type="molecule type" value="Genomic_DNA"/>
</dbReference>
<dbReference type="AlphaFoldDB" id="A0AAN6RDV6"/>
<dbReference type="InterPro" id="IPR001214">
    <property type="entry name" value="SET_dom"/>
</dbReference>
<comment type="caution">
    <text evidence="3">The sequence shown here is derived from an EMBL/GenBank/DDBJ whole genome shotgun (WGS) entry which is preliminary data.</text>
</comment>
<sequence length="343" mass="38126">MSPITKLFILVLGTSCIVSASLPWTLRAPPASCLGPPQLWEARPSPGKGIGVYATRDLVPGDIVLSEPPILSLTPPQFTDGVAYPLNDISQILQSAFDALPPQDQAEVMSLHAHMTTADKPGDELVSILRSNAYITGSSLGLFPKGARINHSCRPNTSQYWNSYTGRRIVYANRHIEQGEEIFATYIPLLYPHEARQRRLDQYGFKCTCSACALQEASRKASDHRRQELARAFAAFESHVTISVPQSVMGKRKARDNAEASAQLVRQIEEESLADYYIKAYHIAAIAYAKVEEWETATLWANKAFETSRLADPHAQSTGTRELQTLTGYLINKWNEALRDRHT</sequence>
<evidence type="ECO:0000313" key="4">
    <source>
        <dbReference type="Proteomes" id="UP001280581"/>
    </source>
</evidence>
<protein>
    <recommendedName>
        <fullName evidence="2">SET domain-containing protein</fullName>
    </recommendedName>
</protein>
<dbReference type="PROSITE" id="PS50280">
    <property type="entry name" value="SET"/>
    <property type="match status" value="1"/>
</dbReference>
<dbReference type="Gene3D" id="2.170.270.10">
    <property type="entry name" value="SET domain"/>
    <property type="match status" value="1"/>
</dbReference>
<dbReference type="SUPFAM" id="SSF82199">
    <property type="entry name" value="SET domain"/>
    <property type="match status" value="1"/>
</dbReference>
<dbReference type="InterPro" id="IPR011990">
    <property type="entry name" value="TPR-like_helical_dom_sf"/>
</dbReference>
<dbReference type="PANTHER" id="PTHR47332:SF4">
    <property type="entry name" value="SET DOMAIN-CONTAINING PROTEIN 5"/>
    <property type="match status" value="1"/>
</dbReference>